<name>A0AAJ7T4P7_PETMA</name>
<feature type="domain" description="Coiled-coil-domain-containing protein 138 coiled-coil" evidence="4">
    <location>
        <begin position="334"/>
        <end position="392"/>
    </location>
</feature>
<feature type="region of interest" description="Disordered" evidence="2">
    <location>
        <begin position="19"/>
        <end position="52"/>
    </location>
</feature>
<dbReference type="CTD" id="165055"/>
<dbReference type="Pfam" id="PF21035">
    <property type="entry name" value="CCDC138_C"/>
    <property type="match status" value="1"/>
</dbReference>
<feature type="coiled-coil region" evidence="1">
    <location>
        <begin position="297"/>
        <end position="391"/>
    </location>
</feature>
<dbReference type="AlphaFoldDB" id="A0AAJ7T4P7"/>
<dbReference type="GeneID" id="116942879"/>
<feature type="region of interest" description="Disordered" evidence="2">
    <location>
        <begin position="79"/>
        <end position="107"/>
    </location>
</feature>
<feature type="domain" description="Coiled-coil" evidence="3">
    <location>
        <begin position="457"/>
        <end position="714"/>
    </location>
</feature>
<evidence type="ECO:0000259" key="4">
    <source>
        <dbReference type="Pfam" id="PF21037"/>
    </source>
</evidence>
<dbReference type="PANTHER" id="PTHR34523:SF1">
    <property type="entry name" value="COILED-COIL DOMAIN-CONTAINING PROTEIN 138"/>
    <property type="match status" value="1"/>
</dbReference>
<feature type="coiled-coil region" evidence="1">
    <location>
        <begin position="244"/>
        <end position="271"/>
    </location>
</feature>
<evidence type="ECO:0000313" key="6">
    <source>
        <dbReference type="RefSeq" id="XP_032811180.1"/>
    </source>
</evidence>
<protein>
    <submittedName>
        <fullName evidence="6">Coiled-coil domain-containing protein 138 isoform X1</fullName>
    </submittedName>
</protein>
<evidence type="ECO:0000256" key="2">
    <source>
        <dbReference type="SAM" id="MobiDB-lite"/>
    </source>
</evidence>
<evidence type="ECO:0000259" key="3">
    <source>
        <dbReference type="Pfam" id="PF21035"/>
    </source>
</evidence>
<dbReference type="InterPro" id="IPR048750">
    <property type="entry name" value="CCDC138_C"/>
</dbReference>
<feature type="region of interest" description="Disordered" evidence="2">
    <location>
        <begin position="401"/>
        <end position="424"/>
    </location>
</feature>
<feature type="compositionally biased region" description="Basic residues" evidence="2">
    <location>
        <begin position="153"/>
        <end position="176"/>
    </location>
</feature>
<dbReference type="InterPro" id="IPR048751">
    <property type="entry name" value="CCDC138_CC"/>
</dbReference>
<accession>A0AAJ7T4P7</accession>
<proteinExistence type="predicted"/>
<dbReference type="Proteomes" id="UP001318040">
    <property type="component" value="Chromosome 16"/>
</dbReference>
<dbReference type="InterPro" id="IPR038798">
    <property type="entry name" value="CCDC138"/>
</dbReference>
<dbReference type="Pfam" id="PF21037">
    <property type="entry name" value="CCDC138_cc"/>
    <property type="match status" value="1"/>
</dbReference>
<keyword evidence="5" id="KW-1185">Reference proteome</keyword>
<sequence length="722" mass="79766">MAASGADAVSESVERLKKKYLGQDRGNNVKPPEPLCADSVTQGTLQEPGMSAKCGGIRHEERALQDLYSLIKMHTRRLDGVSGHRSAGGGTREATSGEGESDGQPAHSRITHDAYTETDVTLTSQLVKARPGFTHPPGTDSRLTSPSRVESRRNRRKSQSWGIRHTRARRPGRRAIHGNPCSEDPACSSHVSWECSGDIDEDEYDDVEDDAASDSVDNGLAENGEDKRWDSTTEWKRKGADSSLGDLRHVYAELEAIHSKLQRESAALAERAVRAAEREGRLAAREEEVAVRHGGALNKLREVQAQVQGTLHALRQQHAAEVQELSEALREKSRENKRIKASFDTLKDMNDSLKKQMSELTEQNKRLETQAHRVQQRLENLQRKFDFQRAQKGRTVLLTQAHNGQLRRALEKPDKQPPPQPHKVKQASVGLCELLGLLLLWVPDLHPSPDPNVALSLEKCSKALPLVVEQLSSVPSVSKRLQLPLVNFVLWALGRMDGTSQHTTLTATCRRLGEELFKPGGSTRGAEGSAESSPEPKPHMGGSFFRSSEPEVRLLSSLVILRTLSQADVLAQVLDSVCSDLQSEQSKRLFVRHGGVAVVTALLTSPCRGLLGDAVGVLLLLAMSIDSGCVEEFLAACSTEVWFRSCSQLLRTPHLDPLIPEKMSVILQKLSKIKTNRRLFEACSLHIQLQEMLRTAEPHQVFLAVNLRSTLHQLDVFRGTCT</sequence>
<keyword evidence="1" id="KW-0175">Coiled coil</keyword>
<dbReference type="PANTHER" id="PTHR34523">
    <property type="entry name" value="COILED-COIL DOMAIN-CONTAINING PROTEIN 138"/>
    <property type="match status" value="1"/>
</dbReference>
<organism evidence="5 6">
    <name type="scientific">Petromyzon marinus</name>
    <name type="common">Sea lamprey</name>
    <dbReference type="NCBI Taxonomy" id="7757"/>
    <lineage>
        <taxon>Eukaryota</taxon>
        <taxon>Metazoa</taxon>
        <taxon>Chordata</taxon>
        <taxon>Craniata</taxon>
        <taxon>Vertebrata</taxon>
        <taxon>Cyclostomata</taxon>
        <taxon>Hyperoartia</taxon>
        <taxon>Petromyzontiformes</taxon>
        <taxon>Petromyzontidae</taxon>
        <taxon>Petromyzon</taxon>
    </lineage>
</organism>
<gene>
    <name evidence="6" type="primary">CCDC138</name>
</gene>
<evidence type="ECO:0000256" key="1">
    <source>
        <dbReference type="SAM" id="Coils"/>
    </source>
</evidence>
<dbReference type="RefSeq" id="XP_032811180.1">
    <property type="nucleotide sequence ID" value="XM_032955289.1"/>
</dbReference>
<feature type="region of interest" description="Disordered" evidence="2">
    <location>
        <begin position="128"/>
        <end position="190"/>
    </location>
</feature>
<dbReference type="Gene3D" id="1.20.5.340">
    <property type="match status" value="1"/>
</dbReference>
<evidence type="ECO:0000313" key="5">
    <source>
        <dbReference type="Proteomes" id="UP001318040"/>
    </source>
</evidence>
<reference evidence="6" key="1">
    <citation type="submission" date="2025-08" db="UniProtKB">
        <authorList>
            <consortium name="RefSeq"/>
        </authorList>
    </citation>
    <scope>IDENTIFICATION</scope>
    <source>
        <tissue evidence="6">Sperm</tissue>
    </source>
</reference>
<feature type="region of interest" description="Disordered" evidence="2">
    <location>
        <begin position="208"/>
        <end position="231"/>
    </location>
</feature>
<dbReference type="KEGG" id="pmrn:116942879"/>
<feature type="region of interest" description="Disordered" evidence="2">
    <location>
        <begin position="516"/>
        <end position="545"/>
    </location>
</feature>